<reference evidence="1 2" key="1">
    <citation type="submission" date="2013-12" db="EMBL/GenBank/DDBJ databases">
        <authorList>
            <person name="Brown-Elliot B."/>
            <person name="Wallace R."/>
            <person name="Lenaerts A."/>
            <person name="Ordway D."/>
            <person name="DeGroote M.A."/>
            <person name="Parker T."/>
            <person name="Sizemore C."/>
            <person name="Tallon L.J."/>
            <person name="Sadzewicz L.K."/>
            <person name="Sengamalay N."/>
            <person name="Fraser C.M."/>
            <person name="Hine E."/>
            <person name="Shefchek K.A."/>
            <person name="Das S.P."/>
            <person name="Tettelin H."/>
        </authorList>
    </citation>
    <scope>NUCLEOTIDE SEQUENCE [LARGE SCALE GENOMIC DNA]</scope>
    <source>
        <strain evidence="1 2">662</strain>
    </source>
</reference>
<comment type="caution">
    <text evidence="1">The sequence shown here is derived from an EMBL/GenBank/DDBJ whole genome shotgun (WGS) entry which is preliminary data.</text>
</comment>
<dbReference type="EMBL" id="JAOA01000038">
    <property type="protein sequence ID" value="ETZ96767.1"/>
    <property type="molecule type" value="Genomic_DNA"/>
</dbReference>
<dbReference type="AlphaFoldDB" id="X7XR92"/>
<organism evidence="1 2">
    <name type="scientific">Mycobacterium kansasii 662</name>
    <dbReference type="NCBI Taxonomy" id="1299326"/>
    <lineage>
        <taxon>Bacteria</taxon>
        <taxon>Bacillati</taxon>
        <taxon>Actinomycetota</taxon>
        <taxon>Actinomycetes</taxon>
        <taxon>Mycobacteriales</taxon>
        <taxon>Mycobacteriaceae</taxon>
        <taxon>Mycobacterium</taxon>
    </lineage>
</organism>
<sequence length="109" mass="11760">MSCTCWSTFDGPKPVNVGTGVDHSVREIAQMVASAVGYTGETDWDPTKPTGTPANFWMCRCYGRRVGNPDHAARGHRLHGRVVSGQRRRGTEMTVCIAAAAPGYVTFAC</sequence>
<evidence type="ECO:0000313" key="2">
    <source>
        <dbReference type="Proteomes" id="UP000020561"/>
    </source>
</evidence>
<gene>
    <name evidence="1" type="ORF">I545_6893</name>
</gene>
<accession>X7XR92</accession>
<name>X7XR92_MYCKA</name>
<evidence type="ECO:0000313" key="1">
    <source>
        <dbReference type="EMBL" id="ETZ96767.1"/>
    </source>
</evidence>
<dbReference type="Gene3D" id="3.90.25.10">
    <property type="entry name" value="UDP-galactose 4-epimerase, domain 1"/>
    <property type="match status" value="1"/>
</dbReference>
<proteinExistence type="predicted"/>
<dbReference type="Proteomes" id="UP000020561">
    <property type="component" value="Unassembled WGS sequence"/>
</dbReference>
<dbReference type="PATRIC" id="fig|1299326.3.peg.6616"/>
<protein>
    <submittedName>
        <fullName evidence="1">Putative nAD-dependent epimerase/dehydratase</fullName>
    </submittedName>
</protein>